<proteinExistence type="predicted"/>
<evidence type="ECO:0000256" key="5">
    <source>
        <dbReference type="ARBA" id="ARBA00022989"/>
    </source>
</evidence>
<name>A0A5D9D7G2_HALER</name>
<evidence type="ECO:0000256" key="6">
    <source>
        <dbReference type="ARBA" id="ARBA00023136"/>
    </source>
</evidence>
<dbReference type="Proteomes" id="UP000324260">
    <property type="component" value="Unassembled WGS sequence"/>
</dbReference>
<dbReference type="AlphaFoldDB" id="A0A5D9D7G2"/>
<feature type="transmembrane region" description="Helical" evidence="7">
    <location>
        <begin position="372"/>
        <end position="391"/>
    </location>
</feature>
<evidence type="ECO:0000256" key="1">
    <source>
        <dbReference type="ARBA" id="ARBA00004651"/>
    </source>
</evidence>
<feature type="transmembrane region" description="Helical" evidence="7">
    <location>
        <begin position="137"/>
        <end position="159"/>
    </location>
</feature>
<evidence type="ECO:0000256" key="4">
    <source>
        <dbReference type="ARBA" id="ARBA00022692"/>
    </source>
</evidence>
<feature type="transmembrane region" description="Helical" evidence="7">
    <location>
        <begin position="216"/>
        <end position="240"/>
    </location>
</feature>
<dbReference type="GO" id="GO:0005886">
    <property type="term" value="C:plasma membrane"/>
    <property type="evidence" value="ECO:0007669"/>
    <property type="project" value="UniProtKB-SubCell"/>
</dbReference>
<evidence type="ECO:0000259" key="8">
    <source>
        <dbReference type="PROSITE" id="PS50850"/>
    </source>
</evidence>
<dbReference type="Pfam" id="PF07690">
    <property type="entry name" value="MFS_1"/>
    <property type="match status" value="1"/>
</dbReference>
<gene>
    <name evidence="9" type="ORF">FZZ93_08975</name>
</gene>
<keyword evidence="2" id="KW-0813">Transport</keyword>
<feature type="transmembrane region" description="Helical" evidence="7">
    <location>
        <begin position="340"/>
        <end position="366"/>
    </location>
</feature>
<dbReference type="OrthoDB" id="9810492at2"/>
<dbReference type="EMBL" id="VTPU01000007">
    <property type="protein sequence ID" value="TZG39894.1"/>
    <property type="molecule type" value="Genomic_DNA"/>
</dbReference>
<evidence type="ECO:0000256" key="3">
    <source>
        <dbReference type="ARBA" id="ARBA00022475"/>
    </source>
</evidence>
<dbReference type="SUPFAM" id="SSF103473">
    <property type="entry name" value="MFS general substrate transporter"/>
    <property type="match status" value="1"/>
</dbReference>
<keyword evidence="6 7" id="KW-0472">Membrane</keyword>
<dbReference type="InterPro" id="IPR036259">
    <property type="entry name" value="MFS_trans_sf"/>
</dbReference>
<dbReference type="InterPro" id="IPR011701">
    <property type="entry name" value="MFS"/>
</dbReference>
<feature type="transmembrane region" description="Helical" evidence="7">
    <location>
        <begin position="165"/>
        <end position="185"/>
    </location>
</feature>
<feature type="transmembrane region" description="Helical" evidence="7">
    <location>
        <begin position="108"/>
        <end position="130"/>
    </location>
</feature>
<reference evidence="9 10" key="1">
    <citation type="submission" date="2019-08" db="EMBL/GenBank/DDBJ databases">
        <title>Draft Genome Sequence of Halomonas eurihalina Isolated from Preserved Hide-surface.</title>
        <authorList>
            <person name="Hussain S.A."/>
            <person name="Xu A."/>
            <person name="Sarker M."/>
            <person name="Sommers C."/>
        </authorList>
    </citation>
    <scope>NUCLEOTIDE SEQUENCE [LARGE SCALE GENOMIC DNA]</scope>
    <source>
        <strain evidence="9 10">MS1</strain>
    </source>
</reference>
<dbReference type="InterPro" id="IPR020846">
    <property type="entry name" value="MFS_dom"/>
</dbReference>
<dbReference type="PANTHER" id="PTHR23517">
    <property type="entry name" value="RESISTANCE PROTEIN MDTM, PUTATIVE-RELATED-RELATED"/>
    <property type="match status" value="1"/>
</dbReference>
<feature type="transmembrane region" description="Helical" evidence="7">
    <location>
        <begin position="252"/>
        <end position="272"/>
    </location>
</feature>
<sequence length="398" mass="41802">MALPLEATVENAGPSRQLLFYTLVLVAFLAASGVPTPLYPLYQASWHFSTPMLTLAFALYMFTLLLALLTTGKLSEYMGRRPVIFIGLAIEIASMLCFLVAHDLTILLVARALQGLATGIATSALGAAIIDTDHRRGPILASVAPLVGMGLGALCSGVLVDLAPYPMRLGFILMTAIFIWQLIGLRGTRESVSPRFGALASLRPTARIPAPVRPTFLRVIPACIASWSLGGFSLSLGPLLARQVSGIDTSMIGGAMVSLLSMMGAVGVWRLRRQATRRILLLSSLLLPLGVSIVLLGVATHSTLTLLIGFAIAGPGFGGGFMGAMRAIMALAPDGGRASLMAVLYVVSYLSASLPAMVAGIATQHFGLEPTVYGYGAYVIGLSLMALVGMLSQRQATE</sequence>
<feature type="transmembrane region" description="Helical" evidence="7">
    <location>
        <begin position="83"/>
        <end position="102"/>
    </location>
</feature>
<keyword evidence="5 7" id="KW-1133">Transmembrane helix</keyword>
<dbReference type="PROSITE" id="PS50850">
    <property type="entry name" value="MFS"/>
    <property type="match status" value="1"/>
</dbReference>
<feature type="transmembrane region" description="Helical" evidence="7">
    <location>
        <begin position="51"/>
        <end position="71"/>
    </location>
</feature>
<dbReference type="InterPro" id="IPR005829">
    <property type="entry name" value="Sugar_transporter_CS"/>
</dbReference>
<evidence type="ECO:0000256" key="7">
    <source>
        <dbReference type="SAM" id="Phobius"/>
    </source>
</evidence>
<dbReference type="InterPro" id="IPR050171">
    <property type="entry name" value="MFS_Transporters"/>
</dbReference>
<feature type="transmembrane region" description="Helical" evidence="7">
    <location>
        <begin position="279"/>
        <end position="300"/>
    </location>
</feature>
<comment type="subcellular location">
    <subcellularLocation>
        <location evidence="1">Cell membrane</location>
        <topology evidence="1">Multi-pass membrane protein</topology>
    </subcellularLocation>
</comment>
<keyword evidence="10" id="KW-1185">Reference proteome</keyword>
<evidence type="ECO:0000256" key="2">
    <source>
        <dbReference type="ARBA" id="ARBA00022448"/>
    </source>
</evidence>
<feature type="transmembrane region" description="Helical" evidence="7">
    <location>
        <begin position="18"/>
        <end position="39"/>
    </location>
</feature>
<dbReference type="GO" id="GO:0022857">
    <property type="term" value="F:transmembrane transporter activity"/>
    <property type="evidence" value="ECO:0007669"/>
    <property type="project" value="InterPro"/>
</dbReference>
<dbReference type="RefSeq" id="WP_149321986.1">
    <property type="nucleotide sequence ID" value="NZ_JARWAH010000004.1"/>
</dbReference>
<keyword evidence="4 7" id="KW-0812">Transmembrane</keyword>
<dbReference type="Gene3D" id="1.20.1250.20">
    <property type="entry name" value="MFS general substrate transporter like domains"/>
    <property type="match status" value="1"/>
</dbReference>
<dbReference type="PROSITE" id="PS00216">
    <property type="entry name" value="SUGAR_TRANSPORT_1"/>
    <property type="match status" value="1"/>
</dbReference>
<evidence type="ECO:0000313" key="9">
    <source>
        <dbReference type="EMBL" id="TZG39894.1"/>
    </source>
</evidence>
<organism evidence="9 10">
    <name type="scientific">Halomonas eurihalina</name>
    <dbReference type="NCBI Taxonomy" id="42566"/>
    <lineage>
        <taxon>Bacteria</taxon>
        <taxon>Pseudomonadati</taxon>
        <taxon>Pseudomonadota</taxon>
        <taxon>Gammaproteobacteria</taxon>
        <taxon>Oceanospirillales</taxon>
        <taxon>Halomonadaceae</taxon>
        <taxon>Halomonas</taxon>
    </lineage>
</organism>
<dbReference type="PANTHER" id="PTHR23517:SF13">
    <property type="entry name" value="MAJOR FACILITATOR SUPERFAMILY MFS_1"/>
    <property type="match status" value="1"/>
</dbReference>
<feature type="domain" description="Major facilitator superfamily (MFS) profile" evidence="8">
    <location>
        <begin position="17"/>
        <end position="395"/>
    </location>
</feature>
<accession>A0A5D9D7G2</accession>
<protein>
    <submittedName>
        <fullName evidence="9">MFS transporter</fullName>
    </submittedName>
</protein>
<evidence type="ECO:0000313" key="10">
    <source>
        <dbReference type="Proteomes" id="UP000324260"/>
    </source>
</evidence>
<keyword evidence="3" id="KW-1003">Cell membrane</keyword>
<feature type="transmembrane region" description="Helical" evidence="7">
    <location>
        <begin position="306"/>
        <end position="328"/>
    </location>
</feature>
<comment type="caution">
    <text evidence="9">The sequence shown here is derived from an EMBL/GenBank/DDBJ whole genome shotgun (WGS) entry which is preliminary data.</text>
</comment>